<feature type="domain" description="EF-hand" evidence="2">
    <location>
        <begin position="25"/>
        <end position="43"/>
    </location>
</feature>
<name>A0A1H2T3P5_9RHOB</name>
<dbReference type="InterPro" id="IPR018247">
    <property type="entry name" value="EF_Hand_1_Ca_BS"/>
</dbReference>
<dbReference type="PROSITE" id="PS00018">
    <property type="entry name" value="EF_HAND_1"/>
    <property type="match status" value="2"/>
</dbReference>
<sequence length="81" mass="8128">MKPQKLAVISALALGLPTLAIAQSAADTNGDGVLTIDEVQAVVPEVDAEGFALMDANGDGALDQDEITIAQEAGLLPPSNG</sequence>
<keyword evidence="4" id="KW-1185">Reference proteome</keyword>
<evidence type="ECO:0000313" key="3">
    <source>
        <dbReference type="EMBL" id="SDW37899.1"/>
    </source>
</evidence>
<feature type="domain" description="EF-hand" evidence="2">
    <location>
        <begin position="51"/>
        <end position="66"/>
    </location>
</feature>
<evidence type="ECO:0000256" key="1">
    <source>
        <dbReference type="SAM" id="SignalP"/>
    </source>
</evidence>
<dbReference type="SUPFAM" id="SSF47473">
    <property type="entry name" value="EF-hand"/>
    <property type="match status" value="1"/>
</dbReference>
<proteinExistence type="predicted"/>
<dbReference type="STRING" id="985054.SAMN05444358_101672"/>
<dbReference type="InterPro" id="IPR011992">
    <property type="entry name" value="EF-hand-dom_pair"/>
</dbReference>
<gene>
    <name evidence="3" type="ORF">SAMN05444358_101672</name>
</gene>
<accession>A0A1H2T3P5</accession>
<protein>
    <submittedName>
        <fullName evidence="3">EF hand</fullName>
    </submittedName>
</protein>
<dbReference type="Pfam" id="PF13202">
    <property type="entry name" value="EF-hand_5"/>
    <property type="match status" value="2"/>
</dbReference>
<feature type="chain" id="PRO_5010190617" evidence="1">
    <location>
        <begin position="23"/>
        <end position="81"/>
    </location>
</feature>
<keyword evidence="1" id="KW-0732">Signal</keyword>
<dbReference type="InterPro" id="IPR002048">
    <property type="entry name" value="EF_hand_dom"/>
</dbReference>
<dbReference type="RefSeq" id="WP_074734444.1">
    <property type="nucleotide sequence ID" value="NZ_FNNP01000001.1"/>
</dbReference>
<evidence type="ECO:0000313" key="4">
    <source>
        <dbReference type="Proteomes" id="UP000183400"/>
    </source>
</evidence>
<dbReference type="Gene3D" id="1.10.238.10">
    <property type="entry name" value="EF-hand"/>
    <property type="match status" value="1"/>
</dbReference>
<dbReference type="EMBL" id="FNNP01000001">
    <property type="protein sequence ID" value="SDW37899.1"/>
    <property type="molecule type" value="Genomic_DNA"/>
</dbReference>
<organism evidence="3 4">
    <name type="scientific">Ruegeria halocynthiae</name>
    <dbReference type="NCBI Taxonomy" id="985054"/>
    <lineage>
        <taxon>Bacteria</taxon>
        <taxon>Pseudomonadati</taxon>
        <taxon>Pseudomonadota</taxon>
        <taxon>Alphaproteobacteria</taxon>
        <taxon>Rhodobacterales</taxon>
        <taxon>Roseobacteraceae</taxon>
        <taxon>Ruegeria</taxon>
    </lineage>
</organism>
<dbReference type="Proteomes" id="UP000183400">
    <property type="component" value="Unassembled WGS sequence"/>
</dbReference>
<reference evidence="4" key="1">
    <citation type="submission" date="2016-10" db="EMBL/GenBank/DDBJ databases">
        <authorList>
            <person name="Varghese N."/>
            <person name="Submissions S."/>
        </authorList>
    </citation>
    <scope>NUCLEOTIDE SEQUENCE [LARGE SCALE GENOMIC DNA]</scope>
    <source>
        <strain evidence="4">DSM 27839</strain>
    </source>
</reference>
<dbReference type="AlphaFoldDB" id="A0A1H2T3P5"/>
<feature type="signal peptide" evidence="1">
    <location>
        <begin position="1"/>
        <end position="22"/>
    </location>
</feature>
<dbReference type="GO" id="GO:0005509">
    <property type="term" value="F:calcium ion binding"/>
    <property type="evidence" value="ECO:0007669"/>
    <property type="project" value="InterPro"/>
</dbReference>
<evidence type="ECO:0000259" key="2">
    <source>
        <dbReference type="Pfam" id="PF13202"/>
    </source>
</evidence>